<evidence type="ECO:0000256" key="7">
    <source>
        <dbReference type="SAM" id="Phobius"/>
    </source>
</evidence>
<keyword evidence="4 7" id="KW-0812">Transmembrane</keyword>
<comment type="subcellular location">
    <subcellularLocation>
        <location evidence="1">Endomembrane system</location>
        <topology evidence="1">Multi-pass membrane protein</topology>
    </subcellularLocation>
</comment>
<feature type="transmembrane region" description="Helical" evidence="7">
    <location>
        <begin position="66"/>
        <end position="88"/>
    </location>
</feature>
<feature type="transmembrane region" description="Helical" evidence="7">
    <location>
        <begin position="352"/>
        <end position="368"/>
    </location>
</feature>
<name>A0A2P7RVP2_9HYPH</name>
<protein>
    <submittedName>
        <fullName evidence="8">Permease</fullName>
    </submittedName>
</protein>
<evidence type="ECO:0000256" key="5">
    <source>
        <dbReference type="ARBA" id="ARBA00022989"/>
    </source>
</evidence>
<keyword evidence="6 7" id="KW-0472">Membrane</keyword>
<dbReference type="OrthoDB" id="9808458at2"/>
<feature type="transmembrane region" description="Helical" evidence="7">
    <location>
        <begin position="449"/>
        <end position="466"/>
    </location>
</feature>
<dbReference type="InterPro" id="IPR045018">
    <property type="entry name" value="Azg-like"/>
</dbReference>
<evidence type="ECO:0000313" key="9">
    <source>
        <dbReference type="Proteomes" id="UP000240653"/>
    </source>
</evidence>
<proteinExistence type="inferred from homology"/>
<dbReference type="GO" id="GO:0012505">
    <property type="term" value="C:endomembrane system"/>
    <property type="evidence" value="ECO:0007669"/>
    <property type="project" value="UniProtKB-SubCell"/>
</dbReference>
<feature type="transmembrane region" description="Helical" evidence="7">
    <location>
        <begin position="95"/>
        <end position="114"/>
    </location>
</feature>
<evidence type="ECO:0000256" key="6">
    <source>
        <dbReference type="ARBA" id="ARBA00023136"/>
    </source>
</evidence>
<comment type="caution">
    <text evidence="8">The sequence shown here is derived from an EMBL/GenBank/DDBJ whole genome shotgun (WGS) entry which is preliminary data.</text>
</comment>
<evidence type="ECO:0000256" key="1">
    <source>
        <dbReference type="ARBA" id="ARBA00004127"/>
    </source>
</evidence>
<keyword evidence="9" id="KW-1185">Reference proteome</keyword>
<dbReference type="Pfam" id="PF00860">
    <property type="entry name" value="Xan_ur_permease"/>
    <property type="match status" value="1"/>
</dbReference>
<keyword evidence="3" id="KW-0813">Transport</keyword>
<feature type="transmembrane region" description="Helical" evidence="7">
    <location>
        <begin position="214"/>
        <end position="233"/>
    </location>
</feature>
<dbReference type="RefSeq" id="WP_106727194.1">
    <property type="nucleotide sequence ID" value="NZ_PXYL01000027.1"/>
</dbReference>
<feature type="transmembrane region" description="Helical" evidence="7">
    <location>
        <begin position="275"/>
        <end position="299"/>
    </location>
</feature>
<dbReference type="EMBL" id="PXYL01000027">
    <property type="protein sequence ID" value="PSJ54242.1"/>
    <property type="molecule type" value="Genomic_DNA"/>
</dbReference>
<dbReference type="PANTHER" id="PTHR43337">
    <property type="entry name" value="XANTHINE/URACIL PERMEASE C887.17-RELATED"/>
    <property type="match status" value="1"/>
</dbReference>
<feature type="transmembrane region" description="Helical" evidence="7">
    <location>
        <begin position="120"/>
        <end position="140"/>
    </location>
</feature>
<evidence type="ECO:0000256" key="3">
    <source>
        <dbReference type="ARBA" id="ARBA00022448"/>
    </source>
</evidence>
<accession>A0A2P7RVP2</accession>
<evidence type="ECO:0000313" key="8">
    <source>
        <dbReference type="EMBL" id="PSJ54242.1"/>
    </source>
</evidence>
<organism evidence="8 9">
    <name type="scientific">Pseudaminobacter soli</name>
    <name type="common">ex Li et al. 2025</name>
    <dbReference type="NCBI Taxonomy" id="1295366"/>
    <lineage>
        <taxon>Bacteria</taxon>
        <taxon>Pseudomonadati</taxon>
        <taxon>Pseudomonadota</taxon>
        <taxon>Alphaproteobacteria</taxon>
        <taxon>Hyphomicrobiales</taxon>
        <taxon>Phyllobacteriaceae</taxon>
        <taxon>Pseudaminobacter</taxon>
    </lineage>
</organism>
<sequence length="467" mass="49578">MNYQSNVTASARSQEQSWLHGFLDRFFEISRYGSTIRTEILAGLTTFLAASYVIVVNPSILQHAGIPFSAGVTATVLVSFIGSCAMGLYARSPILVAPGMGINALFAYTMVIGAKVPLEIALGCVLWAGLLFTILAVLNLRTAVIEAIPADLRYGIACGIGLFIALIGLENAKFIVSNPDTIVGLTNFNPVTMTFIAGFIVTVALVVRRVPGAMMAGMIVTTLLAIPIGRLWGDGSAFWPDTPDVHTLVNWEGFLAAPDFSFVGKIDVMGALQVAYAPFIFVFLFTNFVEALSTFLGLAEAANLKDEDGMPRNVKESMHVDAVAALISAPLGTSPATVYLESGAGIQQGGRTGLVALVSGLLFLPFLFLSPLLSLVPAIATAPVLILTGLFMSEPMGRINWSSIEDAIPAFLAIVLIPLTFSITLGLSLAIIGFVVLKLVAGKAREVKPVMWFVAVLAAILVMQVQY</sequence>
<evidence type="ECO:0000256" key="4">
    <source>
        <dbReference type="ARBA" id="ARBA00022692"/>
    </source>
</evidence>
<feature type="transmembrane region" description="Helical" evidence="7">
    <location>
        <begin position="412"/>
        <end position="437"/>
    </location>
</feature>
<feature type="transmembrane region" description="Helical" evidence="7">
    <location>
        <begin position="40"/>
        <end position="60"/>
    </location>
</feature>
<dbReference type="AlphaFoldDB" id="A0A2P7RVP2"/>
<gene>
    <name evidence="8" type="ORF">C7I85_27530</name>
</gene>
<feature type="transmembrane region" description="Helical" evidence="7">
    <location>
        <begin position="152"/>
        <end position="169"/>
    </location>
</feature>
<comment type="similarity">
    <text evidence="2">Belongs to the nucleobase:cation symporter-2 (NCS2) (TC 2.A.40) family. Azg-like subfamily.</text>
</comment>
<dbReference type="Proteomes" id="UP000240653">
    <property type="component" value="Unassembled WGS sequence"/>
</dbReference>
<evidence type="ECO:0000256" key="2">
    <source>
        <dbReference type="ARBA" id="ARBA00005697"/>
    </source>
</evidence>
<dbReference type="GO" id="GO:0005345">
    <property type="term" value="F:purine nucleobase transmembrane transporter activity"/>
    <property type="evidence" value="ECO:0007669"/>
    <property type="project" value="TreeGrafter"/>
</dbReference>
<keyword evidence="5 7" id="KW-1133">Transmembrane helix</keyword>
<dbReference type="InterPro" id="IPR006043">
    <property type="entry name" value="NCS2"/>
</dbReference>
<dbReference type="PANTHER" id="PTHR43337:SF1">
    <property type="entry name" value="XANTHINE_URACIL PERMEASE C887.17-RELATED"/>
    <property type="match status" value="1"/>
</dbReference>
<dbReference type="GO" id="GO:0005886">
    <property type="term" value="C:plasma membrane"/>
    <property type="evidence" value="ECO:0007669"/>
    <property type="project" value="TreeGrafter"/>
</dbReference>
<feature type="transmembrane region" description="Helical" evidence="7">
    <location>
        <begin position="189"/>
        <end position="207"/>
    </location>
</feature>
<reference evidence="8 9" key="1">
    <citation type="submission" date="2018-03" db="EMBL/GenBank/DDBJ databases">
        <title>The draft genome of Mesorhizobium soli JCM 19897.</title>
        <authorList>
            <person name="Li L."/>
            <person name="Liu L."/>
            <person name="Liang L."/>
            <person name="Wang T."/>
            <person name="Zhang X."/>
        </authorList>
    </citation>
    <scope>NUCLEOTIDE SEQUENCE [LARGE SCALE GENOMIC DNA]</scope>
    <source>
        <strain evidence="8 9">JCM 19897</strain>
    </source>
</reference>